<name>A0A1I6ILU1_9EURY</name>
<dbReference type="Gene3D" id="3.30.960.10">
    <property type="entry name" value="eRF1 domain 1"/>
    <property type="match status" value="1"/>
</dbReference>
<keyword evidence="3" id="KW-0963">Cytoplasm</keyword>
<feature type="domain" description="eRF1" evidence="8">
    <location>
        <begin position="281"/>
        <end position="371"/>
    </location>
</feature>
<evidence type="ECO:0000256" key="1">
    <source>
        <dbReference type="ARBA" id="ARBA00004496"/>
    </source>
</evidence>
<dbReference type="InterPro" id="IPR005141">
    <property type="entry name" value="eRF1_2"/>
</dbReference>
<reference evidence="10" key="1">
    <citation type="submission" date="2016-10" db="EMBL/GenBank/DDBJ databases">
        <authorList>
            <person name="Varghese N."/>
            <person name="Submissions S."/>
        </authorList>
    </citation>
    <scope>NUCLEOTIDE SEQUENCE [LARGE SCALE GENOMIC DNA]</scope>
    <source>
        <strain evidence="10">CGMCC 1.7736</strain>
    </source>
</reference>
<evidence type="ECO:0000313" key="10">
    <source>
        <dbReference type="Proteomes" id="UP000198531"/>
    </source>
</evidence>
<dbReference type="SUPFAM" id="SSF53137">
    <property type="entry name" value="Translational machinery components"/>
    <property type="match status" value="1"/>
</dbReference>
<comment type="similarity">
    <text evidence="2">Belongs to the eukaryotic release factor 1 family.</text>
</comment>
<dbReference type="STRING" id="553469.SAMN04487947_3403"/>
<accession>A0A1I6ILU1</accession>
<dbReference type="InterPro" id="IPR029064">
    <property type="entry name" value="Ribosomal_eL30-like_sf"/>
</dbReference>
<dbReference type="InterPro" id="IPR024049">
    <property type="entry name" value="eRF1_1_sf"/>
</dbReference>
<dbReference type="OrthoDB" id="1011at2157"/>
<dbReference type="InterPro" id="IPR005140">
    <property type="entry name" value="eRF1_Pelota-like_N"/>
</dbReference>
<dbReference type="InterPro" id="IPR004403">
    <property type="entry name" value="Peptide_chain-rel_eRF1/aRF1"/>
</dbReference>
<proteinExistence type="inferred from homology"/>
<dbReference type="InterPro" id="IPR042226">
    <property type="entry name" value="eFR1_2_sf"/>
</dbReference>
<dbReference type="Proteomes" id="UP000198531">
    <property type="component" value="Unassembled WGS sequence"/>
</dbReference>
<dbReference type="RefSeq" id="WP_089809815.1">
    <property type="nucleotide sequence ID" value="NZ_FOYT01000003.1"/>
</dbReference>
<evidence type="ECO:0000259" key="6">
    <source>
        <dbReference type="Pfam" id="PF03463"/>
    </source>
</evidence>
<evidence type="ECO:0000313" key="9">
    <source>
        <dbReference type="EMBL" id="SFR67250.1"/>
    </source>
</evidence>
<dbReference type="AlphaFoldDB" id="A0A1I6ILU1"/>
<dbReference type="Pfam" id="PF03463">
    <property type="entry name" value="eRF1_1"/>
    <property type="match status" value="1"/>
</dbReference>
<dbReference type="SUPFAM" id="SSF55481">
    <property type="entry name" value="N-terminal domain of eukaryotic peptide chain release factor subunit 1, ERF1"/>
    <property type="match status" value="1"/>
</dbReference>
<dbReference type="Pfam" id="PF03465">
    <property type="entry name" value="eRF1_3"/>
    <property type="match status" value="1"/>
</dbReference>
<feature type="region of interest" description="Disordered" evidence="5">
    <location>
        <begin position="162"/>
        <end position="184"/>
    </location>
</feature>
<dbReference type="InterPro" id="IPR005142">
    <property type="entry name" value="eRF1_3"/>
</dbReference>
<comment type="subcellular location">
    <subcellularLocation>
        <location evidence="1">Cytoplasm</location>
    </subcellularLocation>
</comment>
<dbReference type="PANTHER" id="PTHR10113">
    <property type="entry name" value="PEPTIDE CHAIN RELEASE FACTOR SUBUNIT 1"/>
    <property type="match status" value="1"/>
</dbReference>
<evidence type="ECO:0000256" key="3">
    <source>
        <dbReference type="ARBA" id="ARBA00022490"/>
    </source>
</evidence>
<evidence type="ECO:0000256" key="5">
    <source>
        <dbReference type="SAM" id="MobiDB-lite"/>
    </source>
</evidence>
<keyword evidence="4" id="KW-0648">Protein biosynthesis</keyword>
<dbReference type="EMBL" id="FOYT01000003">
    <property type="protein sequence ID" value="SFR67250.1"/>
    <property type="molecule type" value="Genomic_DNA"/>
</dbReference>
<dbReference type="Gene3D" id="3.30.420.60">
    <property type="entry name" value="eRF1 domain 2"/>
    <property type="match status" value="1"/>
</dbReference>
<evidence type="ECO:0000259" key="8">
    <source>
        <dbReference type="Pfam" id="PF03465"/>
    </source>
</evidence>
<dbReference type="Pfam" id="PF03464">
    <property type="entry name" value="eRF1_2"/>
    <property type="match status" value="1"/>
</dbReference>
<gene>
    <name evidence="9" type="ORF">SAMN04487947_3403</name>
</gene>
<dbReference type="Gene3D" id="3.30.1330.30">
    <property type="match status" value="1"/>
</dbReference>
<dbReference type="SUPFAM" id="SSF55315">
    <property type="entry name" value="L30e-like"/>
    <property type="match status" value="1"/>
</dbReference>
<protein>
    <submittedName>
        <fullName evidence="9">Peptide chain release factor 1</fullName>
    </submittedName>
</protein>
<sequence length="372" mass="40428">MSTHDSLHDRIEAVSATEADGEQLVTVAVPPDESMQAMQRRVESEHAEAEYLDVREEVRRPLERALEETRRLLHDYEETPENGFAAYVGVSDTDLVQYVFDDLPAPVSESAYGHANEFDTDPLEPATERTDTHGLLVVARESAAFGRYDGETITHVDTVESDVPSKQAAEGRNENRFEGRSEERTEEFFDEIGSAAARVFLDDAPVEGADEASPEAEFEASGLLLGGSDVVVEQFRDGDHLPEPVGDAVTGSFEVEYASEQGLRQLVDAAESAGELGTTDARETLDRLFDALDGDETPVATGREGVEEALELEAVETLLVADSLPEAEVQSLVERAEQQGGESVVAPTGLDRTDRLEAAFDGVGALLRFPVE</sequence>
<dbReference type="GO" id="GO:0003747">
    <property type="term" value="F:translation release factor activity"/>
    <property type="evidence" value="ECO:0007669"/>
    <property type="project" value="InterPro"/>
</dbReference>
<keyword evidence="10" id="KW-1185">Reference proteome</keyword>
<feature type="domain" description="eRF1" evidence="7">
    <location>
        <begin position="134"/>
        <end position="272"/>
    </location>
</feature>
<organism evidence="9 10">
    <name type="scientific">Halogeometricum rufum</name>
    <dbReference type="NCBI Taxonomy" id="553469"/>
    <lineage>
        <taxon>Archaea</taxon>
        <taxon>Methanobacteriati</taxon>
        <taxon>Methanobacteriota</taxon>
        <taxon>Stenosarchaea group</taxon>
        <taxon>Halobacteria</taxon>
        <taxon>Halobacteriales</taxon>
        <taxon>Haloferacaceae</taxon>
        <taxon>Halogeometricum</taxon>
    </lineage>
</organism>
<feature type="compositionally biased region" description="Basic and acidic residues" evidence="5">
    <location>
        <begin position="169"/>
        <end position="184"/>
    </location>
</feature>
<evidence type="ECO:0000259" key="7">
    <source>
        <dbReference type="Pfam" id="PF03464"/>
    </source>
</evidence>
<evidence type="ECO:0000256" key="4">
    <source>
        <dbReference type="ARBA" id="ARBA00022917"/>
    </source>
</evidence>
<feature type="domain" description="eRF1/Pelota-like N-terminal" evidence="6">
    <location>
        <begin position="11"/>
        <end position="124"/>
    </location>
</feature>
<evidence type="ECO:0000256" key="2">
    <source>
        <dbReference type="ARBA" id="ARBA00005326"/>
    </source>
</evidence>